<name>A0A6M1LVB3_9PROT</name>
<proteinExistence type="inferred from homology"/>
<evidence type="ECO:0000313" key="4">
    <source>
        <dbReference type="Proteomes" id="UP000475385"/>
    </source>
</evidence>
<dbReference type="CDD" id="cd01130">
    <property type="entry name" value="VirB11-like_ATPase"/>
    <property type="match status" value="1"/>
</dbReference>
<dbReference type="InterPro" id="IPR050921">
    <property type="entry name" value="T4SS_GSP_E_ATPase"/>
</dbReference>
<dbReference type="Gene3D" id="3.40.50.300">
    <property type="entry name" value="P-loop containing nucleotide triphosphate hydrolases"/>
    <property type="match status" value="1"/>
</dbReference>
<evidence type="ECO:0000256" key="1">
    <source>
        <dbReference type="ARBA" id="ARBA00006611"/>
    </source>
</evidence>
<comment type="caution">
    <text evidence="3">The sequence shown here is derived from an EMBL/GenBank/DDBJ whole genome shotgun (WGS) entry which is preliminary data.</text>
</comment>
<comment type="similarity">
    <text evidence="1">Belongs to the GSP E family.</text>
</comment>
<reference evidence="3 4" key="1">
    <citation type="submission" date="2020-02" db="EMBL/GenBank/DDBJ databases">
        <authorList>
            <person name="Kim H.M."/>
            <person name="Jeon C.O."/>
        </authorList>
    </citation>
    <scope>NUCLEOTIDE SEQUENCE [LARGE SCALE GENOMIC DNA]</scope>
    <source>
        <strain evidence="3 4">PeD5</strain>
    </source>
</reference>
<dbReference type="GO" id="GO:0016887">
    <property type="term" value="F:ATP hydrolysis activity"/>
    <property type="evidence" value="ECO:0007669"/>
    <property type="project" value="InterPro"/>
</dbReference>
<dbReference type="PANTHER" id="PTHR30486">
    <property type="entry name" value="TWITCHING MOTILITY PROTEIN PILT"/>
    <property type="match status" value="1"/>
</dbReference>
<sequence length="350" mass="37568">MTSSALPLLAHAAAPLAPFFEDPETEDVAVNMPGEAWVRRRGAWERHALPELDFPTLEGVAILSAALRGQDVGWFAPLLATEAPGPGGALLRLQACLPPAVPSGTVSLTWRRPGDGAAPLEDISKRYRTEGWNLWDRRHDRRAAASGRVLAAFDEGDAAGFLAEAMRARLNVWMCAATGGGKTTLFKSLLREVPEGERIVTVEDAAELVVPQPNNVRLLYSHGGAGSATAEDLMVAALRMRPDRIPLQEVRTGEAAWVYLNGIMTGHPGSPTTIHGRNPAEAFRRMFALCKGTPGGGAMDDARLARMIADAVDVIIPLRTEAGAFRIGEVWFKDDAARRGDTAADLLAQD</sequence>
<feature type="domain" description="Bacterial type II secretion system protein E" evidence="2">
    <location>
        <begin position="153"/>
        <end position="316"/>
    </location>
</feature>
<protein>
    <submittedName>
        <fullName evidence="3">Flp pilus assembly complex ATPase component</fullName>
    </submittedName>
</protein>
<dbReference type="RefSeq" id="WP_164697870.1">
    <property type="nucleotide sequence ID" value="NZ_JAAIKB010000022.1"/>
</dbReference>
<dbReference type="Pfam" id="PF00437">
    <property type="entry name" value="T2SSE"/>
    <property type="match status" value="1"/>
</dbReference>
<dbReference type="SUPFAM" id="SSF52540">
    <property type="entry name" value="P-loop containing nucleoside triphosphate hydrolases"/>
    <property type="match status" value="1"/>
</dbReference>
<dbReference type="InterPro" id="IPR001482">
    <property type="entry name" value="T2SS/T4SS_dom"/>
</dbReference>
<organism evidence="3 4">
    <name type="scientific">Falsiroseomonas algicola</name>
    <dbReference type="NCBI Taxonomy" id="2716930"/>
    <lineage>
        <taxon>Bacteria</taxon>
        <taxon>Pseudomonadati</taxon>
        <taxon>Pseudomonadota</taxon>
        <taxon>Alphaproteobacteria</taxon>
        <taxon>Acetobacterales</taxon>
        <taxon>Roseomonadaceae</taxon>
        <taxon>Falsiroseomonas</taxon>
    </lineage>
</organism>
<gene>
    <name evidence="3" type="primary">cpaF</name>
    <name evidence="3" type="ORF">G3576_28360</name>
</gene>
<accession>A0A6M1LVB3</accession>
<dbReference type="EMBL" id="JAAIKB010000022">
    <property type="protein sequence ID" value="NGM23953.1"/>
    <property type="molecule type" value="Genomic_DNA"/>
</dbReference>
<dbReference type="PANTHER" id="PTHR30486:SF6">
    <property type="entry name" value="TYPE IV PILUS RETRACTATION ATPASE PILT"/>
    <property type="match status" value="1"/>
</dbReference>
<keyword evidence="4" id="KW-1185">Reference proteome</keyword>
<reference evidence="3 4" key="2">
    <citation type="submission" date="2020-03" db="EMBL/GenBank/DDBJ databases">
        <title>Roseomonas stagni sp. nov., isolated from pond water in Japan.</title>
        <authorList>
            <person name="Furuhata K."/>
            <person name="Miyamoto H."/>
            <person name="Goto K."/>
        </authorList>
    </citation>
    <scope>NUCLEOTIDE SEQUENCE [LARGE SCALE GENOMIC DNA]</scope>
    <source>
        <strain evidence="3 4">PeD5</strain>
    </source>
</reference>
<dbReference type="InterPro" id="IPR027417">
    <property type="entry name" value="P-loop_NTPase"/>
</dbReference>
<dbReference type="Proteomes" id="UP000475385">
    <property type="component" value="Unassembled WGS sequence"/>
</dbReference>
<dbReference type="AlphaFoldDB" id="A0A6M1LVB3"/>
<dbReference type="Gene3D" id="3.30.450.90">
    <property type="match status" value="1"/>
</dbReference>
<evidence type="ECO:0000313" key="3">
    <source>
        <dbReference type="EMBL" id="NGM23953.1"/>
    </source>
</evidence>
<evidence type="ECO:0000259" key="2">
    <source>
        <dbReference type="Pfam" id="PF00437"/>
    </source>
</evidence>